<gene>
    <name evidence="8" type="ORF">NIES46_28510</name>
</gene>
<evidence type="ECO:0000256" key="4">
    <source>
        <dbReference type="ARBA" id="ARBA00022989"/>
    </source>
</evidence>
<feature type="transmembrane region" description="Helical" evidence="6">
    <location>
        <begin position="133"/>
        <end position="150"/>
    </location>
</feature>
<proteinExistence type="inferred from homology"/>
<evidence type="ECO:0000256" key="1">
    <source>
        <dbReference type="ARBA" id="ARBA00004141"/>
    </source>
</evidence>
<keyword evidence="4 6" id="KW-1133">Transmembrane helix</keyword>
<keyword evidence="3 6" id="KW-0812">Transmembrane</keyword>
<evidence type="ECO:0000313" key="8">
    <source>
        <dbReference type="EMBL" id="GCE94791.1"/>
    </source>
</evidence>
<comment type="similarity">
    <text evidence="2 6">Belongs to the GDT1 family.</text>
</comment>
<dbReference type="PANTHER" id="PTHR12608">
    <property type="entry name" value="TRANSMEMBRANE PROTEIN HTP-1 RELATED"/>
    <property type="match status" value="1"/>
</dbReference>
<keyword evidence="5 6" id="KW-0472">Membrane</keyword>
<keyword evidence="9" id="KW-1185">Reference proteome</keyword>
<feature type="region of interest" description="Disordered" evidence="7">
    <location>
        <begin position="1"/>
        <end position="30"/>
    </location>
</feature>
<evidence type="ECO:0000256" key="2">
    <source>
        <dbReference type="ARBA" id="ARBA00009190"/>
    </source>
</evidence>
<dbReference type="RefSeq" id="WP_043468452.1">
    <property type="nucleotide sequence ID" value="NZ_BIMW01000107.1"/>
</dbReference>
<accession>A0A5M3TA47</accession>
<sequence>MSVTLISDPVDSSPNQSNSLPVSPNCQEQPLNETTIIDPDRLQVDSSTQPDMVSGAAGTIKIWAIFTSTFFTIFLAEMGDKTQITTLLITAESHNPWVVFLGAGSALITTSLLGVLLGQWLARHIQPQTLERAAGLTLLLISAIIFWEVLH</sequence>
<name>A0A5M3TA47_LIMPL</name>
<dbReference type="Proteomes" id="UP000326169">
    <property type="component" value="Unassembled WGS sequence"/>
</dbReference>
<dbReference type="GeneID" id="301683676"/>
<evidence type="ECO:0000256" key="3">
    <source>
        <dbReference type="ARBA" id="ARBA00022692"/>
    </source>
</evidence>
<feature type="transmembrane region" description="Helical" evidence="6">
    <location>
        <begin position="52"/>
        <end position="76"/>
    </location>
</feature>
<evidence type="ECO:0000256" key="7">
    <source>
        <dbReference type="SAM" id="MobiDB-lite"/>
    </source>
</evidence>
<feature type="transmembrane region" description="Helical" evidence="6">
    <location>
        <begin position="97"/>
        <end position="121"/>
    </location>
</feature>
<evidence type="ECO:0000256" key="5">
    <source>
        <dbReference type="ARBA" id="ARBA00023136"/>
    </source>
</evidence>
<dbReference type="PANTHER" id="PTHR12608:SF1">
    <property type="entry name" value="TRANSMEMBRANE PROTEIN 165"/>
    <property type="match status" value="1"/>
</dbReference>
<protein>
    <recommendedName>
        <fullName evidence="6">GDT1 family protein</fullName>
    </recommendedName>
</protein>
<organism evidence="8 9">
    <name type="scientific">Limnospira platensis NIES-46</name>
    <dbReference type="NCBI Taxonomy" id="1236695"/>
    <lineage>
        <taxon>Bacteria</taxon>
        <taxon>Bacillati</taxon>
        <taxon>Cyanobacteriota</taxon>
        <taxon>Cyanophyceae</taxon>
        <taxon>Oscillatoriophycideae</taxon>
        <taxon>Oscillatoriales</taxon>
        <taxon>Sirenicapillariaceae</taxon>
        <taxon>Limnospira</taxon>
    </lineage>
</organism>
<comment type="subcellular location">
    <subcellularLocation>
        <location evidence="1 6">Membrane</location>
        <topology evidence="1 6">Multi-pass membrane protein</topology>
    </subcellularLocation>
</comment>
<reference evidence="8 9" key="1">
    <citation type="journal article" date="2019" name="J Genomics">
        <title>The Draft Genome of a Hydrogen-producing Cyanobacterium, Arthrospira platensis NIES-46.</title>
        <authorList>
            <person name="Suzuki S."/>
            <person name="Yamaguchi H."/>
            <person name="Kawachi M."/>
        </authorList>
    </citation>
    <scope>NUCLEOTIDE SEQUENCE [LARGE SCALE GENOMIC DNA]</scope>
    <source>
        <strain evidence="8 9">NIES-46</strain>
    </source>
</reference>
<comment type="caution">
    <text evidence="8">The sequence shown here is derived from an EMBL/GenBank/DDBJ whole genome shotgun (WGS) entry which is preliminary data.</text>
</comment>
<dbReference type="InterPro" id="IPR001727">
    <property type="entry name" value="GDT1-like"/>
</dbReference>
<comment type="caution">
    <text evidence="6">Lacks conserved residue(s) required for the propagation of feature annotation.</text>
</comment>
<evidence type="ECO:0000313" key="9">
    <source>
        <dbReference type="Proteomes" id="UP000326169"/>
    </source>
</evidence>
<dbReference type="EMBL" id="BIMW01000107">
    <property type="protein sequence ID" value="GCE94791.1"/>
    <property type="molecule type" value="Genomic_DNA"/>
</dbReference>
<dbReference type="Pfam" id="PF01169">
    <property type="entry name" value="GDT1"/>
    <property type="match status" value="1"/>
</dbReference>
<evidence type="ECO:0000256" key="6">
    <source>
        <dbReference type="RuleBase" id="RU365102"/>
    </source>
</evidence>